<protein>
    <submittedName>
        <fullName evidence="3">Uncharacterized protein</fullName>
    </submittedName>
</protein>
<feature type="compositionally biased region" description="Pro residues" evidence="1">
    <location>
        <begin position="217"/>
        <end position="229"/>
    </location>
</feature>
<accession>A0A919PY56</accession>
<feature type="region of interest" description="Disordered" evidence="1">
    <location>
        <begin position="58"/>
        <end position="97"/>
    </location>
</feature>
<evidence type="ECO:0000256" key="1">
    <source>
        <dbReference type="SAM" id="MobiDB-lite"/>
    </source>
</evidence>
<feature type="compositionally biased region" description="Low complexity" evidence="1">
    <location>
        <begin position="653"/>
        <end position="688"/>
    </location>
</feature>
<feature type="transmembrane region" description="Helical" evidence="2">
    <location>
        <begin position="445"/>
        <end position="466"/>
    </location>
</feature>
<feature type="compositionally biased region" description="Low complexity" evidence="1">
    <location>
        <begin position="741"/>
        <end position="763"/>
    </location>
</feature>
<feature type="transmembrane region" description="Helical" evidence="2">
    <location>
        <begin position="34"/>
        <end position="58"/>
    </location>
</feature>
<feature type="region of interest" description="Disordered" evidence="1">
    <location>
        <begin position="1"/>
        <end position="25"/>
    </location>
</feature>
<feature type="transmembrane region" description="Helical" evidence="2">
    <location>
        <begin position="478"/>
        <end position="497"/>
    </location>
</feature>
<evidence type="ECO:0000256" key="2">
    <source>
        <dbReference type="SAM" id="Phobius"/>
    </source>
</evidence>
<proteinExistence type="predicted"/>
<feature type="compositionally biased region" description="Polar residues" evidence="1">
    <location>
        <begin position="1"/>
        <end position="11"/>
    </location>
</feature>
<organism evidence="3 4">
    <name type="scientific">Dactylosporangium siamense</name>
    <dbReference type="NCBI Taxonomy" id="685454"/>
    <lineage>
        <taxon>Bacteria</taxon>
        <taxon>Bacillati</taxon>
        <taxon>Actinomycetota</taxon>
        <taxon>Actinomycetes</taxon>
        <taxon>Micromonosporales</taxon>
        <taxon>Micromonosporaceae</taxon>
        <taxon>Dactylosporangium</taxon>
    </lineage>
</organism>
<feature type="region of interest" description="Disordered" evidence="1">
    <location>
        <begin position="212"/>
        <end position="237"/>
    </location>
</feature>
<feature type="transmembrane region" description="Helical" evidence="2">
    <location>
        <begin position="294"/>
        <end position="317"/>
    </location>
</feature>
<feature type="compositionally biased region" description="Gly residues" evidence="1">
    <location>
        <begin position="764"/>
        <end position="788"/>
    </location>
</feature>
<name>A0A919PY56_9ACTN</name>
<keyword evidence="2" id="KW-1133">Transmembrane helix</keyword>
<keyword evidence="2" id="KW-0812">Transmembrane</keyword>
<keyword evidence="2" id="KW-0472">Membrane</keyword>
<feature type="compositionally biased region" description="Pro residues" evidence="1">
    <location>
        <begin position="61"/>
        <end position="74"/>
    </location>
</feature>
<feature type="region of interest" description="Disordered" evidence="1">
    <location>
        <begin position="558"/>
        <end position="799"/>
    </location>
</feature>
<feature type="transmembrane region" description="Helical" evidence="2">
    <location>
        <begin position="376"/>
        <end position="409"/>
    </location>
</feature>
<feature type="compositionally biased region" description="Low complexity" evidence="1">
    <location>
        <begin position="612"/>
        <end position="621"/>
    </location>
</feature>
<dbReference type="AlphaFoldDB" id="A0A919PY56"/>
<reference evidence="3" key="1">
    <citation type="submission" date="2021-01" db="EMBL/GenBank/DDBJ databases">
        <title>Whole genome shotgun sequence of Dactylosporangium siamense NBRC 106093.</title>
        <authorList>
            <person name="Komaki H."/>
            <person name="Tamura T."/>
        </authorList>
    </citation>
    <scope>NUCLEOTIDE SEQUENCE</scope>
    <source>
        <strain evidence="3">NBRC 106093</strain>
    </source>
</reference>
<evidence type="ECO:0000313" key="4">
    <source>
        <dbReference type="Proteomes" id="UP000660611"/>
    </source>
</evidence>
<feature type="transmembrane region" description="Helical" evidence="2">
    <location>
        <begin position="329"/>
        <end position="356"/>
    </location>
</feature>
<sequence length="799" mass="79970">MTPATRTTRPNQRIAASPANSAVRRPSRGVLPRLLLGVLFVVVFCGLAGVVGAGSAVAAPTPAPSPTPGPPGASPTPTASPTAPGTPPPSSDNRLCGGTVPSTQKRWCFLWVRYTASPPAGAPSHWVTGCARSLTADQMLECQTVALTLDDRPGDGTPTVLADVAPGTPTAPELVRCDLFAERANTDPGNANRWNHKRDRCKIAARTLSFQLREPDVPNPTPPAPPTTPPGHHESSCGLTDVSCQVKDIVNGVITSGFQGLANAVVQTMAVLLGYLAKAVFTVTAPTKPDGAFFLTYNSAAGIILLFLVLFFIVSVIRNGLRVNGPSPVATLGGLVRAILGIFFCGGIAWVILAAWDDATNSLITANQNQRWDASAWVTALSNLTLGAGTGLIALGIAGFSCIGLLLVLITQIFRGEIAQGAALVGVIAATGQVSSETQHWLRRWFWTLNALGMSRFFTVELWIYGTRTSYESDDLRTALRGLLLIWMMVMTPWVLLRLLTIVDGYLSDINGRAVLAAAGAQAAAAAGDGPRGSGDAGNTGNPAQHAAQMMNANLADMPSTAKSSGDTGREQAKSGVDQAQQQLGLSDGPGKHTADAVGAAGDGSTPGSGTAGPSDGASTGAEGGSGGARDHPNADEAAGVQQHTQQAKADVNAASSTTAGNTAAGAGATSSNTTGGNASSTVATTGTGDAGSGGADAGHGSGAGTSADADPMLAAANPDQHHQQAEPPHPQDLTSGGEHSAGPSSDPPGQSGQPPSGGAEPSPGGGGSGGPPGSGGGGGGGASGGAAAGAADIPIVPV</sequence>
<comment type="caution">
    <text evidence="3">The sequence shown here is derived from an EMBL/GenBank/DDBJ whole genome shotgun (WGS) entry which is preliminary data.</text>
</comment>
<feature type="compositionally biased region" description="Gly residues" evidence="1">
    <location>
        <begin position="601"/>
        <end position="611"/>
    </location>
</feature>
<dbReference type="Proteomes" id="UP000660611">
    <property type="component" value="Unassembled WGS sequence"/>
</dbReference>
<feature type="compositionally biased region" description="Gly residues" evidence="1">
    <location>
        <begin position="689"/>
        <end position="704"/>
    </location>
</feature>
<gene>
    <name evidence="3" type="ORF">Dsi01nite_109610</name>
</gene>
<keyword evidence="4" id="KW-1185">Reference proteome</keyword>
<evidence type="ECO:0000313" key="3">
    <source>
        <dbReference type="EMBL" id="GIG52920.1"/>
    </source>
</evidence>
<dbReference type="EMBL" id="BONQ01000202">
    <property type="protein sequence ID" value="GIG52920.1"/>
    <property type="molecule type" value="Genomic_DNA"/>
</dbReference>